<accession>A0A8S5LMX9</accession>
<protein>
    <submittedName>
        <fullName evidence="1">Uncharacterized protein</fullName>
    </submittedName>
</protein>
<organism evidence="1">
    <name type="scientific">Siphoviridae sp. ctbQZ1</name>
    <dbReference type="NCBI Taxonomy" id="2827581"/>
    <lineage>
        <taxon>Viruses</taxon>
        <taxon>Duplodnaviria</taxon>
        <taxon>Heunggongvirae</taxon>
        <taxon>Uroviricota</taxon>
        <taxon>Caudoviricetes</taxon>
    </lineage>
</organism>
<dbReference type="EMBL" id="BK015881">
    <property type="protein sequence ID" value="DAD71345.1"/>
    <property type="molecule type" value="Genomic_DNA"/>
</dbReference>
<reference evidence="1" key="1">
    <citation type="journal article" date="2021" name="Proc. Natl. Acad. Sci. U.S.A.">
        <title>A Catalog of Tens of Thousands of Viruses from Human Metagenomes Reveals Hidden Associations with Chronic Diseases.</title>
        <authorList>
            <person name="Tisza M.J."/>
            <person name="Buck C.B."/>
        </authorList>
    </citation>
    <scope>NUCLEOTIDE SEQUENCE</scope>
    <source>
        <strain evidence="1">CtbQZ1</strain>
    </source>
</reference>
<proteinExistence type="predicted"/>
<name>A0A8S5LMX9_9CAUD</name>
<evidence type="ECO:0000313" key="1">
    <source>
        <dbReference type="EMBL" id="DAD71345.1"/>
    </source>
</evidence>
<sequence>MLKLENLKRKKENGMTLYFYAGLGWVTAERLSQPDVAENEAVKDFDCNPKNSGKCSDCPHNRNFSDWQGGLPCGQWHCWVDVTCK</sequence>